<proteinExistence type="predicted"/>
<protein>
    <submittedName>
        <fullName evidence="2">DUF4169 family protein</fullName>
    </submittedName>
</protein>
<evidence type="ECO:0000313" key="2">
    <source>
        <dbReference type="EMBL" id="RMC34847.1"/>
    </source>
</evidence>
<dbReference type="RefSeq" id="WP_122112624.1">
    <property type="nucleotide sequence ID" value="NZ_QOKZ01000004.1"/>
</dbReference>
<evidence type="ECO:0000256" key="1">
    <source>
        <dbReference type="SAM" id="MobiDB-lite"/>
    </source>
</evidence>
<feature type="compositionally biased region" description="Basic and acidic residues" evidence="1">
    <location>
        <begin position="15"/>
        <end position="48"/>
    </location>
</feature>
<evidence type="ECO:0000313" key="3">
    <source>
        <dbReference type="Proteomes" id="UP000273516"/>
    </source>
</evidence>
<keyword evidence="3" id="KW-1185">Reference proteome</keyword>
<sequence length="58" mass="6741">MTKPINLRQARKQRARDEKRVRGDANAVKHGEAKRDREIRQAEADRIGRAHGAHKRDD</sequence>
<dbReference type="EMBL" id="QOKZ01000004">
    <property type="protein sequence ID" value="RMC34847.1"/>
    <property type="molecule type" value="Genomic_DNA"/>
</dbReference>
<dbReference type="InterPro" id="IPR025227">
    <property type="entry name" value="DUF4169"/>
</dbReference>
<dbReference type="AlphaFoldDB" id="A0A3M0MU74"/>
<accession>A0A3M0MU74</accession>
<reference evidence="2 3" key="1">
    <citation type="submission" date="2018-07" db="EMBL/GenBank/DDBJ databases">
        <authorList>
            <person name="Zhang Y."/>
            <person name="Wang L."/>
            <person name="Ma S."/>
        </authorList>
    </citation>
    <scope>NUCLEOTIDE SEQUENCE [LARGE SCALE GENOMIC DNA]</scope>
    <source>
        <strain evidence="2 3">4-2</strain>
    </source>
</reference>
<dbReference type="Proteomes" id="UP000273516">
    <property type="component" value="Unassembled WGS sequence"/>
</dbReference>
<dbReference type="OrthoDB" id="7192657at2"/>
<comment type="caution">
    <text evidence="2">The sequence shown here is derived from an EMBL/GenBank/DDBJ whole genome shotgun (WGS) entry which is preliminary data.</text>
</comment>
<name>A0A3M0MU74_9RHOB</name>
<feature type="region of interest" description="Disordered" evidence="1">
    <location>
        <begin position="1"/>
        <end position="58"/>
    </location>
</feature>
<dbReference type="Pfam" id="PF13770">
    <property type="entry name" value="DUF4169"/>
    <property type="match status" value="1"/>
</dbReference>
<feature type="compositionally biased region" description="Basic residues" evidence="1">
    <location>
        <begin position="49"/>
        <end position="58"/>
    </location>
</feature>
<organism evidence="2 3">
    <name type="scientific">Paracoccus alkanivorans</name>
    <dbReference type="NCBI Taxonomy" id="2116655"/>
    <lineage>
        <taxon>Bacteria</taxon>
        <taxon>Pseudomonadati</taxon>
        <taxon>Pseudomonadota</taxon>
        <taxon>Alphaproteobacteria</taxon>
        <taxon>Rhodobacterales</taxon>
        <taxon>Paracoccaceae</taxon>
        <taxon>Paracoccus</taxon>
    </lineage>
</organism>
<gene>
    <name evidence="2" type="ORF">C9E81_12190</name>
</gene>